<organism evidence="12 13">
    <name type="scientific">Dimorphilus gyrociliatus</name>
    <dbReference type="NCBI Taxonomy" id="2664684"/>
    <lineage>
        <taxon>Eukaryota</taxon>
        <taxon>Metazoa</taxon>
        <taxon>Spiralia</taxon>
        <taxon>Lophotrochozoa</taxon>
        <taxon>Annelida</taxon>
        <taxon>Polychaeta</taxon>
        <taxon>Polychaeta incertae sedis</taxon>
        <taxon>Dinophilidae</taxon>
        <taxon>Dimorphilus</taxon>
    </lineage>
</organism>
<dbReference type="AlphaFoldDB" id="A0A7I8V720"/>
<comment type="subcellular location">
    <subcellularLocation>
        <location evidence="1">Peroxisome membrane</location>
        <topology evidence="1">Multi-pass membrane protein</topology>
    </subcellularLocation>
</comment>
<protein>
    <submittedName>
        <fullName evidence="12">DgyrCDS1366</fullName>
    </submittedName>
</protein>
<dbReference type="InterPro" id="IPR027417">
    <property type="entry name" value="P-loop_NTPase"/>
</dbReference>
<keyword evidence="5" id="KW-0547">Nucleotide-binding</keyword>
<dbReference type="Pfam" id="PF00005">
    <property type="entry name" value="ABC_tran"/>
    <property type="match status" value="1"/>
</dbReference>
<dbReference type="GO" id="GO:0140359">
    <property type="term" value="F:ABC-type transporter activity"/>
    <property type="evidence" value="ECO:0007669"/>
    <property type="project" value="InterPro"/>
</dbReference>
<dbReference type="PROSITE" id="PS00211">
    <property type="entry name" value="ABC_TRANSPORTER_1"/>
    <property type="match status" value="1"/>
</dbReference>
<evidence type="ECO:0000256" key="9">
    <source>
        <dbReference type="SAM" id="Phobius"/>
    </source>
</evidence>
<feature type="transmembrane region" description="Helical" evidence="9">
    <location>
        <begin position="131"/>
        <end position="149"/>
    </location>
</feature>
<dbReference type="InterPro" id="IPR036640">
    <property type="entry name" value="ABC1_TM_sf"/>
</dbReference>
<dbReference type="SMART" id="SM00382">
    <property type="entry name" value="AAA"/>
    <property type="match status" value="1"/>
</dbReference>
<dbReference type="SUPFAM" id="SSF90123">
    <property type="entry name" value="ABC transporter transmembrane region"/>
    <property type="match status" value="1"/>
</dbReference>
<keyword evidence="6" id="KW-0067">ATP-binding</keyword>
<evidence type="ECO:0000256" key="6">
    <source>
        <dbReference type="ARBA" id="ARBA00022840"/>
    </source>
</evidence>
<evidence type="ECO:0000259" key="11">
    <source>
        <dbReference type="PROSITE" id="PS50929"/>
    </source>
</evidence>
<sequence length="668" mass="76358">MVVLSKLQTVVTPKNTAIAVAAGAVLYSFLDKINEKKKRKSKDKKAIIFTENGNKKERAAVDMVFFRRMGKILKLLIPGLFSKEVWYIAMVAFALASRTYADVWMIQNGTAIESAIIGRNNELFKVHLFKFIYAMPLISVVNNLLKYGLNELKLRFRTQLTNHLYKKYLTGFTYYKMNNLDNRIANPDQLLTQDVDKFCDSVAELYSNLSKPMLDIVIYTTKLTGAIGAQGPGFMILYLVVSGLILTRLRRPMGRMTVDEQKLEGEFRYVNSRLITNSEEVAFYQGNRKEKEIVLSSFSRLVNHVRSVIKFRFNMGFTDNIIAKYLATVVGYLVVSRPFLSLADPRHLTSSHSERLEDYYQSGRMLVRMAEAIGRVVLAGREMTRLSGFAARVTEFMKVLDDLNKGKYERTMVKSDKNRDFDEDKPIPIRHLDELKPNSGQVLIKDHLIKFERVPLITPNGDVLVEELNFEVPAGRNVLVCGPNGCGKSSLFRILGELWPLFGGNLTKPAGANLFYVPQRPYMTLGTLRDQIIYPDDQLGQLKKGISDADLKYILEKVQLSYILEREGGWESVQDWMDVLSGGEKQRIAMARLFYHKPQFAILDECTSAVSVDVEGYMYNHCREVGITLFTVSHRKSLWKHHEYYLHMDGRGKFEFKPIEDDTVEFGS</sequence>
<dbReference type="PROSITE" id="PS50929">
    <property type="entry name" value="ABC_TM1F"/>
    <property type="match status" value="1"/>
</dbReference>
<keyword evidence="3" id="KW-0813">Transport</keyword>
<keyword evidence="4 9" id="KW-0812">Transmembrane</keyword>
<keyword evidence="13" id="KW-1185">Reference proteome</keyword>
<dbReference type="InterPro" id="IPR003593">
    <property type="entry name" value="AAA+_ATPase"/>
</dbReference>
<dbReference type="SUPFAM" id="SSF52540">
    <property type="entry name" value="P-loop containing nucleoside triphosphate hydrolases"/>
    <property type="match status" value="1"/>
</dbReference>
<name>A0A7I8V720_9ANNE</name>
<evidence type="ECO:0000256" key="4">
    <source>
        <dbReference type="ARBA" id="ARBA00022692"/>
    </source>
</evidence>
<dbReference type="Pfam" id="PF06472">
    <property type="entry name" value="ABC_membrane_2"/>
    <property type="match status" value="1"/>
</dbReference>
<feature type="transmembrane region" description="Helical" evidence="9">
    <location>
        <begin position="12"/>
        <end position="30"/>
    </location>
</feature>
<evidence type="ECO:0000259" key="10">
    <source>
        <dbReference type="PROSITE" id="PS50893"/>
    </source>
</evidence>
<dbReference type="CDD" id="cd03223">
    <property type="entry name" value="ABCD_peroxisomal_ALDP"/>
    <property type="match status" value="1"/>
</dbReference>
<evidence type="ECO:0000256" key="3">
    <source>
        <dbReference type="ARBA" id="ARBA00022448"/>
    </source>
</evidence>
<keyword evidence="7 9" id="KW-1133">Transmembrane helix</keyword>
<dbReference type="InterPro" id="IPR011527">
    <property type="entry name" value="ABC1_TM_dom"/>
</dbReference>
<dbReference type="GO" id="GO:0007031">
    <property type="term" value="P:peroxisome organization"/>
    <property type="evidence" value="ECO:0007669"/>
    <property type="project" value="TreeGrafter"/>
</dbReference>
<dbReference type="PANTHER" id="PTHR11384:SF62">
    <property type="entry name" value="ATP-BINDING CASSETTE SUB-FAMILY D MEMBER 3"/>
    <property type="match status" value="1"/>
</dbReference>
<feature type="transmembrane region" description="Helical" evidence="9">
    <location>
        <begin position="75"/>
        <end position="96"/>
    </location>
</feature>
<evidence type="ECO:0000256" key="1">
    <source>
        <dbReference type="ARBA" id="ARBA00004585"/>
    </source>
</evidence>
<dbReference type="GO" id="GO:0005778">
    <property type="term" value="C:peroxisomal membrane"/>
    <property type="evidence" value="ECO:0007669"/>
    <property type="project" value="UniProtKB-SubCell"/>
</dbReference>
<comment type="caution">
    <text evidence="12">The sequence shown here is derived from an EMBL/GenBank/DDBJ whole genome shotgun (WGS) entry which is preliminary data.</text>
</comment>
<evidence type="ECO:0000256" key="2">
    <source>
        <dbReference type="ARBA" id="ARBA00008575"/>
    </source>
</evidence>
<keyword evidence="8 9" id="KW-0472">Membrane</keyword>
<dbReference type="PROSITE" id="PS50893">
    <property type="entry name" value="ABC_TRANSPORTER_2"/>
    <property type="match status" value="1"/>
</dbReference>
<dbReference type="GO" id="GO:0042760">
    <property type="term" value="P:very long-chain fatty acid catabolic process"/>
    <property type="evidence" value="ECO:0007669"/>
    <property type="project" value="TreeGrafter"/>
</dbReference>
<dbReference type="GO" id="GO:0016887">
    <property type="term" value="F:ATP hydrolysis activity"/>
    <property type="evidence" value="ECO:0007669"/>
    <property type="project" value="InterPro"/>
</dbReference>
<dbReference type="FunFam" id="3.40.50.300:FF:000636">
    <property type="entry name" value="ATP-binding cassette sub-family D member 3"/>
    <property type="match status" value="1"/>
</dbReference>
<comment type="similarity">
    <text evidence="2">Belongs to the ABC transporter superfamily. ABCD family. Peroxisomal fatty acyl CoA transporter (TC 3.A.1.203) subfamily.</text>
</comment>
<accession>A0A7I8V720</accession>
<dbReference type="Gene3D" id="1.20.1560.10">
    <property type="entry name" value="ABC transporter type 1, transmembrane domain"/>
    <property type="match status" value="1"/>
</dbReference>
<dbReference type="EMBL" id="CAJFCJ010000002">
    <property type="protein sequence ID" value="CAD5112126.1"/>
    <property type="molecule type" value="Genomic_DNA"/>
</dbReference>
<evidence type="ECO:0000313" key="13">
    <source>
        <dbReference type="Proteomes" id="UP000549394"/>
    </source>
</evidence>
<dbReference type="Proteomes" id="UP000549394">
    <property type="component" value="Unassembled WGS sequence"/>
</dbReference>
<gene>
    <name evidence="12" type="ORF">DGYR_LOCUS1325</name>
</gene>
<evidence type="ECO:0000256" key="5">
    <source>
        <dbReference type="ARBA" id="ARBA00022741"/>
    </source>
</evidence>
<evidence type="ECO:0000256" key="7">
    <source>
        <dbReference type="ARBA" id="ARBA00022989"/>
    </source>
</evidence>
<dbReference type="GO" id="GO:0015910">
    <property type="term" value="P:long-chain fatty acid import into peroxisome"/>
    <property type="evidence" value="ECO:0007669"/>
    <property type="project" value="TreeGrafter"/>
</dbReference>
<dbReference type="InterPro" id="IPR050835">
    <property type="entry name" value="ABC_transporter_sub-D"/>
</dbReference>
<feature type="domain" description="ABC transporter" evidence="10">
    <location>
        <begin position="449"/>
        <end position="668"/>
    </location>
</feature>
<proteinExistence type="inferred from homology"/>
<dbReference type="InterPro" id="IPR003439">
    <property type="entry name" value="ABC_transporter-like_ATP-bd"/>
</dbReference>
<reference evidence="12 13" key="1">
    <citation type="submission" date="2020-08" db="EMBL/GenBank/DDBJ databases">
        <authorList>
            <person name="Hejnol A."/>
        </authorList>
    </citation>
    <scope>NUCLEOTIDE SEQUENCE [LARGE SCALE GENOMIC DNA]</scope>
</reference>
<evidence type="ECO:0000256" key="8">
    <source>
        <dbReference type="ARBA" id="ARBA00023136"/>
    </source>
</evidence>
<dbReference type="InterPro" id="IPR017871">
    <property type="entry name" value="ABC_transporter-like_CS"/>
</dbReference>
<dbReference type="Gene3D" id="3.40.50.300">
    <property type="entry name" value="P-loop containing nucleotide triphosphate hydrolases"/>
    <property type="match status" value="1"/>
</dbReference>
<dbReference type="OrthoDB" id="422637at2759"/>
<feature type="domain" description="ABC transmembrane type-1" evidence="11">
    <location>
        <begin position="109"/>
        <end position="323"/>
    </location>
</feature>
<dbReference type="GO" id="GO:0005324">
    <property type="term" value="F:long-chain fatty acid transmembrane transporter activity"/>
    <property type="evidence" value="ECO:0007669"/>
    <property type="project" value="TreeGrafter"/>
</dbReference>
<dbReference type="PANTHER" id="PTHR11384">
    <property type="entry name" value="ATP-BINDING CASSETTE, SUB-FAMILY D MEMBER"/>
    <property type="match status" value="1"/>
</dbReference>
<feature type="transmembrane region" description="Helical" evidence="9">
    <location>
        <begin position="223"/>
        <end position="246"/>
    </location>
</feature>
<dbReference type="GO" id="GO:0005524">
    <property type="term" value="F:ATP binding"/>
    <property type="evidence" value="ECO:0007669"/>
    <property type="project" value="UniProtKB-KW"/>
</dbReference>
<dbReference type="GO" id="GO:0006635">
    <property type="term" value="P:fatty acid beta-oxidation"/>
    <property type="evidence" value="ECO:0007669"/>
    <property type="project" value="TreeGrafter"/>
</dbReference>
<evidence type="ECO:0000313" key="12">
    <source>
        <dbReference type="EMBL" id="CAD5112126.1"/>
    </source>
</evidence>